<dbReference type="Pfam" id="PF07478">
    <property type="entry name" value="Dala_Dala_lig_C"/>
    <property type="match status" value="1"/>
</dbReference>
<dbReference type="InterPro" id="IPR011127">
    <property type="entry name" value="Dala_Dala_lig_N"/>
</dbReference>
<dbReference type="InterPro" id="IPR000291">
    <property type="entry name" value="D-Ala_lig_Van_CS"/>
</dbReference>
<dbReference type="NCBIfam" id="NF002528">
    <property type="entry name" value="PRK01966.1-4"/>
    <property type="match status" value="1"/>
</dbReference>
<comment type="cofactor">
    <cofactor evidence="15">
        <name>Mg(2+)</name>
        <dbReference type="ChEBI" id="CHEBI:18420"/>
    </cofactor>
    <cofactor evidence="15">
        <name>Mn(2+)</name>
        <dbReference type="ChEBI" id="CHEBI:29035"/>
    </cofactor>
    <text evidence="15">Binds 2 magnesium or manganese ions per subunit.</text>
</comment>
<evidence type="ECO:0000256" key="6">
    <source>
        <dbReference type="ARBA" id="ARBA00022840"/>
    </source>
</evidence>
<dbReference type="GO" id="GO:0046872">
    <property type="term" value="F:metal ion binding"/>
    <property type="evidence" value="ECO:0007669"/>
    <property type="project" value="UniProtKB-KW"/>
</dbReference>
<evidence type="ECO:0000256" key="8">
    <source>
        <dbReference type="ARBA" id="ARBA00022960"/>
    </source>
</evidence>
<dbReference type="HAMAP" id="MF_00047">
    <property type="entry name" value="Dala_Dala_lig"/>
    <property type="match status" value="1"/>
</dbReference>
<dbReference type="PROSITE" id="PS50975">
    <property type="entry name" value="ATP_GRASP"/>
    <property type="match status" value="1"/>
</dbReference>
<keyword evidence="3 13" id="KW-0436">Ligase</keyword>
<dbReference type="NCBIfam" id="NF002378">
    <property type="entry name" value="PRK01372.1"/>
    <property type="match status" value="1"/>
</dbReference>
<feature type="active site" evidence="14">
    <location>
        <position position="172"/>
    </location>
</feature>
<evidence type="ECO:0000256" key="9">
    <source>
        <dbReference type="ARBA" id="ARBA00022984"/>
    </source>
</evidence>
<dbReference type="GO" id="GO:0005829">
    <property type="term" value="C:cytosol"/>
    <property type="evidence" value="ECO:0007669"/>
    <property type="project" value="TreeGrafter"/>
</dbReference>
<dbReference type="PANTHER" id="PTHR23132:SF25">
    <property type="entry name" value="D-ALANINE--D-ALANINE LIGASE A"/>
    <property type="match status" value="1"/>
</dbReference>
<comment type="catalytic activity">
    <reaction evidence="12 13">
        <text>2 D-alanine + ATP = D-alanyl-D-alanine + ADP + phosphate + H(+)</text>
        <dbReference type="Rhea" id="RHEA:11224"/>
        <dbReference type="ChEBI" id="CHEBI:15378"/>
        <dbReference type="ChEBI" id="CHEBI:30616"/>
        <dbReference type="ChEBI" id="CHEBI:43474"/>
        <dbReference type="ChEBI" id="CHEBI:57416"/>
        <dbReference type="ChEBI" id="CHEBI:57822"/>
        <dbReference type="ChEBI" id="CHEBI:456216"/>
        <dbReference type="EC" id="6.3.2.4"/>
    </reaction>
</comment>
<dbReference type="InterPro" id="IPR005905">
    <property type="entry name" value="D_ala_D_ala"/>
</dbReference>
<dbReference type="Proteomes" id="UP000198744">
    <property type="component" value="Unassembled WGS sequence"/>
</dbReference>
<dbReference type="OrthoDB" id="9813261at2"/>
<dbReference type="AlphaFoldDB" id="A0A1H7VD08"/>
<evidence type="ECO:0000256" key="13">
    <source>
        <dbReference type="HAMAP-Rule" id="MF_00047"/>
    </source>
</evidence>
<keyword evidence="6 16" id="KW-0067">ATP-binding</keyword>
<proteinExistence type="inferred from homology"/>
<comment type="pathway">
    <text evidence="13">Cell wall biogenesis; peptidoglycan biosynthesis.</text>
</comment>
<evidence type="ECO:0000256" key="3">
    <source>
        <dbReference type="ARBA" id="ARBA00022598"/>
    </source>
</evidence>
<keyword evidence="19" id="KW-1185">Reference proteome</keyword>
<dbReference type="InterPro" id="IPR011095">
    <property type="entry name" value="Dala_Dala_lig_C"/>
</dbReference>
<feature type="binding site" evidence="15">
    <location>
        <position position="297"/>
    </location>
    <ligand>
        <name>Mg(2+)</name>
        <dbReference type="ChEBI" id="CHEBI:18420"/>
        <label>2</label>
    </ligand>
</feature>
<dbReference type="GO" id="GO:0005524">
    <property type="term" value="F:ATP binding"/>
    <property type="evidence" value="ECO:0007669"/>
    <property type="project" value="UniProtKB-UniRule"/>
</dbReference>
<keyword evidence="10 15" id="KW-0464">Manganese</keyword>
<keyword evidence="8 13" id="KW-0133">Cell shape</keyword>
<dbReference type="Gene3D" id="3.40.50.20">
    <property type="match status" value="1"/>
</dbReference>
<comment type="subcellular location">
    <subcellularLocation>
        <location evidence="13">Cytoplasm</location>
    </subcellularLocation>
</comment>
<comment type="function">
    <text evidence="13">Cell wall formation.</text>
</comment>
<dbReference type="SUPFAM" id="SSF56059">
    <property type="entry name" value="Glutathione synthetase ATP-binding domain-like"/>
    <property type="match status" value="1"/>
</dbReference>
<evidence type="ECO:0000313" key="19">
    <source>
        <dbReference type="Proteomes" id="UP000198744"/>
    </source>
</evidence>
<accession>A0A1H7VD08</accession>
<dbReference type="STRING" id="43775.SAMN04489760_103185"/>
<dbReference type="Pfam" id="PF01820">
    <property type="entry name" value="Dala_Dala_lig_N"/>
    <property type="match status" value="1"/>
</dbReference>
<dbReference type="GO" id="GO:0008716">
    <property type="term" value="F:D-alanine-D-alanine ligase activity"/>
    <property type="evidence" value="ECO:0007669"/>
    <property type="project" value="UniProtKB-UniRule"/>
</dbReference>
<dbReference type="GO" id="GO:0071555">
    <property type="term" value="P:cell wall organization"/>
    <property type="evidence" value="ECO:0007669"/>
    <property type="project" value="UniProtKB-KW"/>
</dbReference>
<dbReference type="InterPro" id="IPR013815">
    <property type="entry name" value="ATP_grasp_subdomain_1"/>
</dbReference>
<dbReference type="PIRSF" id="PIRSF039102">
    <property type="entry name" value="Ddl/VanB"/>
    <property type="match status" value="1"/>
</dbReference>
<feature type="active site" evidence="14">
    <location>
        <position position="16"/>
    </location>
</feature>
<dbReference type="Gene3D" id="3.30.1490.20">
    <property type="entry name" value="ATP-grasp fold, A domain"/>
    <property type="match status" value="1"/>
</dbReference>
<dbReference type="FunFam" id="3.30.470.20:FF:000008">
    <property type="entry name" value="D-alanine--D-alanine ligase"/>
    <property type="match status" value="1"/>
</dbReference>
<dbReference type="InterPro" id="IPR016185">
    <property type="entry name" value="PreATP-grasp_dom_sf"/>
</dbReference>
<evidence type="ECO:0000256" key="4">
    <source>
        <dbReference type="ARBA" id="ARBA00022723"/>
    </source>
</evidence>
<keyword evidence="13" id="KW-0963">Cytoplasm</keyword>
<comment type="cofactor">
    <cofactor evidence="1">
        <name>Mn(2+)</name>
        <dbReference type="ChEBI" id="CHEBI:29035"/>
    </cofactor>
</comment>
<dbReference type="PANTHER" id="PTHR23132">
    <property type="entry name" value="D-ALANINE--D-ALANINE LIGASE"/>
    <property type="match status" value="1"/>
</dbReference>
<dbReference type="PROSITE" id="PS00843">
    <property type="entry name" value="DALA_DALA_LIGASE_1"/>
    <property type="match status" value="1"/>
</dbReference>
<keyword evidence="7 15" id="KW-0460">Magnesium</keyword>
<protein>
    <recommendedName>
        <fullName evidence="13">D-alanine--D-alanine ligase</fullName>
        <ecNumber evidence="13">6.3.2.4</ecNumber>
    </recommendedName>
    <alternativeName>
        <fullName evidence="13">D-Ala-D-Ala ligase</fullName>
    </alternativeName>
    <alternativeName>
        <fullName evidence="13">D-alanylalanine synthetase</fullName>
    </alternativeName>
</protein>
<evidence type="ECO:0000313" key="18">
    <source>
        <dbReference type="EMBL" id="SEM07161.1"/>
    </source>
</evidence>
<evidence type="ECO:0000256" key="14">
    <source>
        <dbReference type="PIRSR" id="PIRSR039102-1"/>
    </source>
</evidence>
<organism evidence="18 19">
    <name type="scientific">Syntrophus gentianae</name>
    <dbReference type="NCBI Taxonomy" id="43775"/>
    <lineage>
        <taxon>Bacteria</taxon>
        <taxon>Pseudomonadati</taxon>
        <taxon>Thermodesulfobacteriota</taxon>
        <taxon>Syntrophia</taxon>
        <taxon>Syntrophales</taxon>
        <taxon>Syntrophaceae</taxon>
        <taxon>Syntrophus</taxon>
    </lineage>
</organism>
<dbReference type="EC" id="6.3.2.4" evidence="13"/>
<evidence type="ECO:0000256" key="10">
    <source>
        <dbReference type="ARBA" id="ARBA00023211"/>
    </source>
</evidence>
<dbReference type="RefSeq" id="WP_093882319.1">
    <property type="nucleotide sequence ID" value="NZ_FOBS01000003.1"/>
</dbReference>
<evidence type="ECO:0000256" key="7">
    <source>
        <dbReference type="ARBA" id="ARBA00022842"/>
    </source>
</evidence>
<feature type="binding site" evidence="15">
    <location>
        <position position="295"/>
    </location>
    <ligand>
        <name>Mg(2+)</name>
        <dbReference type="ChEBI" id="CHEBI:18420"/>
        <label>2</label>
    </ligand>
</feature>
<evidence type="ECO:0000256" key="16">
    <source>
        <dbReference type="PROSITE-ProRule" id="PRU00409"/>
    </source>
</evidence>
<feature type="domain" description="ATP-grasp" evidence="17">
    <location>
        <begin position="122"/>
        <end position="328"/>
    </location>
</feature>
<name>A0A1H7VD08_9BACT</name>
<reference evidence="18 19" key="1">
    <citation type="submission" date="2016-10" db="EMBL/GenBank/DDBJ databases">
        <authorList>
            <person name="de Groot N.N."/>
        </authorList>
    </citation>
    <scope>NUCLEOTIDE SEQUENCE [LARGE SCALE GENOMIC DNA]</scope>
    <source>
        <strain evidence="18 19">DSM 8423</strain>
    </source>
</reference>
<dbReference type="GO" id="GO:0009252">
    <property type="term" value="P:peptidoglycan biosynthetic process"/>
    <property type="evidence" value="ECO:0007669"/>
    <property type="project" value="UniProtKB-UniRule"/>
</dbReference>
<keyword evidence="11 13" id="KW-0961">Cell wall biogenesis/degradation</keyword>
<dbReference type="Gene3D" id="3.30.470.20">
    <property type="entry name" value="ATP-grasp fold, B domain"/>
    <property type="match status" value="1"/>
</dbReference>
<dbReference type="SUPFAM" id="SSF52440">
    <property type="entry name" value="PreATP-grasp domain"/>
    <property type="match status" value="1"/>
</dbReference>
<evidence type="ECO:0000256" key="12">
    <source>
        <dbReference type="ARBA" id="ARBA00047614"/>
    </source>
</evidence>
<evidence type="ECO:0000259" key="17">
    <source>
        <dbReference type="PROSITE" id="PS50975"/>
    </source>
</evidence>
<gene>
    <name evidence="13" type="primary">ddl</name>
    <name evidence="18" type="ORF">SAMN04489760_103185</name>
</gene>
<evidence type="ECO:0000256" key="15">
    <source>
        <dbReference type="PIRSR" id="PIRSR039102-3"/>
    </source>
</evidence>
<evidence type="ECO:0000256" key="5">
    <source>
        <dbReference type="ARBA" id="ARBA00022741"/>
    </source>
</evidence>
<sequence>MEKKTVGLFFGGLSNEADISVISAKNIIKAFDYKKYNLVLVYWHKNNQFYILENAEEVNDLSGKKEIHVGDFSKLFDVALPITHGKYGEDGALQGLLEIQKVPYCGCRVLSSSLCMDKAVFKTFLAGHSIRQVKFDFIDLRDKKQSDVESWIEQIERNFELPVYIKPSNSGSSVGITKVTDFKNLKKAVREAARHDDKILAEQGLVNPREIEVAVLGNDELTISDPGELVLEGAFYDFDEKYTKNQTQVAIPADLEAQTREEIKKITEKVYHLCDCKGFARVDYLLADNEVYLNEINTLPGFTDISMFPMLMKSAGINYKDLITKIIKLAN</sequence>
<keyword evidence="5 16" id="KW-0547">Nucleotide-binding</keyword>
<dbReference type="InterPro" id="IPR011761">
    <property type="entry name" value="ATP-grasp"/>
</dbReference>
<evidence type="ECO:0000256" key="11">
    <source>
        <dbReference type="ARBA" id="ARBA00023316"/>
    </source>
</evidence>
<feature type="binding site" evidence="15">
    <location>
        <position position="295"/>
    </location>
    <ligand>
        <name>Mg(2+)</name>
        <dbReference type="ChEBI" id="CHEBI:18420"/>
        <label>1</label>
    </ligand>
</feature>
<keyword evidence="4 15" id="KW-0479">Metal-binding</keyword>
<keyword evidence="9 13" id="KW-0573">Peptidoglycan synthesis</keyword>
<dbReference type="GO" id="GO:0008360">
    <property type="term" value="P:regulation of cell shape"/>
    <property type="evidence" value="ECO:0007669"/>
    <property type="project" value="UniProtKB-KW"/>
</dbReference>
<dbReference type="EMBL" id="FOBS01000003">
    <property type="protein sequence ID" value="SEM07161.1"/>
    <property type="molecule type" value="Genomic_DNA"/>
</dbReference>
<evidence type="ECO:0000256" key="1">
    <source>
        <dbReference type="ARBA" id="ARBA00001936"/>
    </source>
</evidence>
<comment type="similarity">
    <text evidence="2 13">Belongs to the D-alanine--D-alanine ligase family.</text>
</comment>
<dbReference type="UniPathway" id="UPA00219"/>
<feature type="active site" evidence="14">
    <location>
        <position position="306"/>
    </location>
</feature>
<evidence type="ECO:0000256" key="2">
    <source>
        <dbReference type="ARBA" id="ARBA00010871"/>
    </source>
</evidence>
<feature type="binding site" evidence="15">
    <location>
        <position position="283"/>
    </location>
    <ligand>
        <name>Mg(2+)</name>
        <dbReference type="ChEBI" id="CHEBI:18420"/>
        <label>1</label>
    </ligand>
</feature>
<dbReference type="NCBIfam" id="TIGR01205">
    <property type="entry name" value="D_ala_D_alaTIGR"/>
    <property type="match status" value="1"/>
</dbReference>